<feature type="compositionally biased region" description="Polar residues" evidence="1">
    <location>
        <begin position="719"/>
        <end position="744"/>
    </location>
</feature>
<evidence type="ECO:0000256" key="1">
    <source>
        <dbReference type="SAM" id="MobiDB-lite"/>
    </source>
</evidence>
<feature type="region of interest" description="Disordered" evidence="1">
    <location>
        <begin position="1068"/>
        <end position="1089"/>
    </location>
</feature>
<keyword evidence="3" id="KW-1185">Reference proteome</keyword>
<gene>
    <name evidence="2" type="ORF">PCON_07275</name>
</gene>
<feature type="compositionally biased region" description="Low complexity" evidence="1">
    <location>
        <begin position="519"/>
        <end position="535"/>
    </location>
</feature>
<feature type="compositionally biased region" description="Basic residues" evidence="1">
    <location>
        <begin position="48"/>
        <end position="60"/>
    </location>
</feature>
<proteinExistence type="predicted"/>
<feature type="region of interest" description="Disordered" evidence="1">
    <location>
        <begin position="418"/>
        <end position="549"/>
    </location>
</feature>
<feature type="region of interest" description="Disordered" evidence="1">
    <location>
        <begin position="1"/>
        <end position="110"/>
    </location>
</feature>
<protein>
    <submittedName>
        <fullName evidence="2">Uncharacterized protein</fullName>
    </submittedName>
</protein>
<dbReference type="Proteomes" id="UP000018144">
    <property type="component" value="Unassembled WGS sequence"/>
</dbReference>
<dbReference type="EMBL" id="HF935362">
    <property type="protein sequence ID" value="CCX07686.1"/>
    <property type="molecule type" value="Genomic_DNA"/>
</dbReference>
<feature type="compositionally biased region" description="Low complexity" evidence="1">
    <location>
        <begin position="479"/>
        <end position="495"/>
    </location>
</feature>
<feature type="compositionally biased region" description="Basic and acidic residues" evidence="1">
    <location>
        <begin position="826"/>
        <end position="843"/>
    </location>
</feature>
<feature type="region of interest" description="Disordered" evidence="1">
    <location>
        <begin position="972"/>
        <end position="1049"/>
    </location>
</feature>
<name>U4L5H3_PYROM</name>
<feature type="region of interest" description="Disordered" evidence="1">
    <location>
        <begin position="296"/>
        <end position="327"/>
    </location>
</feature>
<feature type="compositionally biased region" description="Basic and acidic residues" evidence="1">
    <location>
        <begin position="796"/>
        <end position="811"/>
    </location>
</feature>
<organism evidence="2 3">
    <name type="scientific">Pyronema omphalodes (strain CBS 100304)</name>
    <name type="common">Pyronema confluens</name>
    <dbReference type="NCBI Taxonomy" id="1076935"/>
    <lineage>
        <taxon>Eukaryota</taxon>
        <taxon>Fungi</taxon>
        <taxon>Dikarya</taxon>
        <taxon>Ascomycota</taxon>
        <taxon>Pezizomycotina</taxon>
        <taxon>Pezizomycetes</taxon>
        <taxon>Pezizales</taxon>
        <taxon>Pyronemataceae</taxon>
        <taxon>Pyronema</taxon>
    </lineage>
</organism>
<reference evidence="2 3" key="1">
    <citation type="journal article" date="2013" name="PLoS Genet.">
        <title>The genome and development-dependent transcriptomes of Pyronema confluens: a window into fungal evolution.</title>
        <authorList>
            <person name="Traeger S."/>
            <person name="Altegoer F."/>
            <person name="Freitag M."/>
            <person name="Gabaldon T."/>
            <person name="Kempken F."/>
            <person name="Kumar A."/>
            <person name="Marcet-Houben M."/>
            <person name="Poggeler S."/>
            <person name="Stajich J.E."/>
            <person name="Nowrousian M."/>
        </authorList>
    </citation>
    <scope>NUCLEOTIDE SEQUENCE [LARGE SCALE GENOMIC DNA]</scope>
    <source>
        <strain evidence="3">CBS 100304</strain>
        <tissue evidence="2">Vegetative mycelium</tissue>
    </source>
</reference>
<feature type="compositionally biased region" description="Basic and acidic residues" evidence="1">
    <location>
        <begin position="312"/>
        <end position="324"/>
    </location>
</feature>
<evidence type="ECO:0000313" key="2">
    <source>
        <dbReference type="EMBL" id="CCX07686.1"/>
    </source>
</evidence>
<dbReference type="OrthoDB" id="10662788at2759"/>
<feature type="compositionally biased region" description="Polar residues" evidence="1">
    <location>
        <begin position="693"/>
        <end position="708"/>
    </location>
</feature>
<feature type="compositionally biased region" description="Basic residues" evidence="1">
    <location>
        <begin position="1242"/>
        <end position="1255"/>
    </location>
</feature>
<feature type="compositionally biased region" description="Low complexity" evidence="1">
    <location>
        <begin position="85"/>
        <end position="94"/>
    </location>
</feature>
<feature type="compositionally biased region" description="Polar residues" evidence="1">
    <location>
        <begin position="1306"/>
        <end position="1317"/>
    </location>
</feature>
<feature type="region of interest" description="Disordered" evidence="1">
    <location>
        <begin position="1275"/>
        <end position="1326"/>
    </location>
</feature>
<feature type="compositionally biased region" description="Polar residues" evidence="1">
    <location>
        <begin position="1075"/>
        <end position="1089"/>
    </location>
</feature>
<accession>U4L5H3</accession>
<feature type="compositionally biased region" description="Basic residues" evidence="1">
    <location>
        <begin position="786"/>
        <end position="795"/>
    </location>
</feature>
<feature type="region of interest" description="Disordered" evidence="1">
    <location>
        <begin position="912"/>
        <end position="932"/>
    </location>
</feature>
<feature type="compositionally biased region" description="Polar residues" evidence="1">
    <location>
        <begin position="1040"/>
        <end position="1049"/>
    </location>
</feature>
<evidence type="ECO:0000313" key="3">
    <source>
        <dbReference type="Proteomes" id="UP000018144"/>
    </source>
</evidence>
<sequence length="1622" mass="179121">MTEEHVNIPCEAVFHAQQPSAPEIGQENKLKDYSPAEKESMNRSERRQAKRQRKQVKKALKKAENIRQKARNNKDLMAQTERQNAEGVEASELAEAAEEEVDIEYSKQQTTRKEQTYVETKLTSPVIVESFTSIPTENQLHEFALYFLRQAAAYSTAQQKYQGKKTQVFPITPKVTTEDLLETTLKTVQKKYQSGNPVRDYIQFYLYQQAPTKEMKETWAEYMARVLKSITGHEMSHHEALDLVCAAVAKAAKQHKSQDLSEFLHMIHAITAEPGFLDVLQGISSDEVLEGMYQDKKERQPDIPTQEAPQTLDREAESKLENKPDTSAQTLERIAGISTEGVSEIAQQAQPEHQPDTVMEDALHPQSLTALTMLASANGVQVPPYIQLHSNPLEMEKQMLIDIFHPDRGAGKRIMEERNRIEPSENISASGAPELTHRQLSGSPALKNLSDEPIMPLPDSNALLPESLPEPLELPPPDNSLLDNSLPNTSLPSSPVDSKQESLPENLSTEPLKLPALGNNLLDNSLPNTSLPSSPVDVKQESPNALPATHKSSIVRKEFGSWLTGAEPMNIQEYEAILRRANEPPPPSLTKDITQPSQDQLSILYRPKTPLLTEEGTSEDQLENQPQTTPETSSEDQVPKPPSIALVARLETSKDQMDSQHQVVPGKSSQDKIPEPPKDPLVAELETLEGKTDSQAQTTPETPSQDQLSILYKLATPVLTENGTAEGQLENQPQTTLETSSQDKIPQPSKDPLAAELETSQDWLDSQLEAVPETPSQQQPLGLTKAQKKKKRAAERKKQLAAEKGQPKDEPQSLPKTPPQDQVLEPPKHAFKKELDTELDTLEKELEHLSKSLPAEPSSKLQFLELEQKVLKMKLVVEPETTSASAEESQMAKTKLQIVAEKKRKIMQQMETSEVQQNIQPATKPLSEEEVCQTTKTKLQMIAEKTLKTMQQHSVKQGPQFLVDRLFRPAEKVTEKRKAAEAPTVTTYPTPSGADKGQAKDTSNPAPKIEAASEVAETPKPALKIEAAPKVSETPKSEASKPSQKMNSPKNMVVPAVKIEAVLAPKTTDAPKPSHQINSPKVEASSTSNIQPMTAQNAAESKAIFGGEISLHLKLGLILRNTSEVAIPDDELDHLVQLLKAQLQELLAKLESKAQNTLLNTGLKTPEVPLESQPHSVTKMDPMKITKEQLNNLLQSLNMSPEELTVELAKTGLKREVETSKALLGDQPQTGTKTLPQDPKSQSKKTKRKRRKAKTKQQMSSKLMATLNNLLNQATEPRNAPEPSAEGPFAKSPPAESSIRNEVLPNVSSENTPSSPGETAKTPDIQDESLLVLSEDNALKKPDIVPYRQVKPPPGLPPQASFPENRAQTPFLYAQKELLEVLLEDNVLKQSNIVRESQFMPQPGLPPRNKVYYQYGPQAAPIAPMAPMGGMSQMAPMAPAAPAAPTVPTVPMDPMGRMTPIAPMDAMAPMAPMATIAPVPYNPPGNFPNWPSTLPPGHPLPPGVFPVEYLPADPFARTAQQLEAEALQYDYPPQGMHSPQPDSHHPDLVRRFFSEHQDAVPEYCETESKSCCESCNHETYEHAGASAQNFFCRFGNCECSLAGRKCNSRLCQMEGCRNSDRR</sequence>
<feature type="compositionally biased region" description="Polar residues" evidence="1">
    <location>
        <begin position="591"/>
        <end position="601"/>
    </location>
</feature>
<feature type="compositionally biased region" description="Basic and acidic residues" evidence="1">
    <location>
        <begin position="26"/>
        <end position="47"/>
    </location>
</feature>
<feature type="region of interest" description="Disordered" evidence="1">
    <location>
        <begin position="1220"/>
        <end position="1260"/>
    </location>
</feature>
<feature type="compositionally biased region" description="Basic and acidic residues" evidence="1">
    <location>
        <begin position="669"/>
        <end position="678"/>
    </location>
</feature>
<feature type="region of interest" description="Disordered" evidence="1">
    <location>
        <begin position="581"/>
        <end position="843"/>
    </location>
</feature>
<feature type="compositionally biased region" description="Polar residues" evidence="1">
    <location>
        <begin position="623"/>
        <end position="636"/>
    </location>
</feature>
<feature type="compositionally biased region" description="Polar residues" evidence="1">
    <location>
        <begin position="912"/>
        <end position="921"/>
    </location>
</feature>